<proteinExistence type="predicted"/>
<dbReference type="EMBL" id="KB007834">
    <property type="protein sequence ID" value="ELR24283.1"/>
    <property type="molecule type" value="Genomic_DNA"/>
</dbReference>
<reference evidence="1 2" key="1">
    <citation type="journal article" date="2013" name="Genome Biol.">
        <title>Genome of Acanthamoeba castellanii highlights extensive lateral gene transfer and early evolution of tyrosine kinase signaling.</title>
        <authorList>
            <person name="Clarke M."/>
            <person name="Lohan A.J."/>
            <person name="Liu B."/>
            <person name="Lagkouvardos I."/>
            <person name="Roy S."/>
            <person name="Zafar N."/>
            <person name="Bertelli C."/>
            <person name="Schilde C."/>
            <person name="Kianianmomeni A."/>
            <person name="Burglin T.R."/>
            <person name="Frech C."/>
            <person name="Turcotte B."/>
            <person name="Kopec K.O."/>
            <person name="Synnott J.M."/>
            <person name="Choo C."/>
            <person name="Paponov I."/>
            <person name="Finkler A."/>
            <person name="Soon Heng Tan C."/>
            <person name="Hutchins A.P."/>
            <person name="Weinmeier T."/>
            <person name="Rattei T."/>
            <person name="Chu J.S."/>
            <person name="Gimenez G."/>
            <person name="Irimia M."/>
            <person name="Rigden D.J."/>
            <person name="Fitzpatrick D.A."/>
            <person name="Lorenzo-Morales J."/>
            <person name="Bateman A."/>
            <person name="Chiu C.H."/>
            <person name="Tang P."/>
            <person name="Hegemann P."/>
            <person name="Fromm H."/>
            <person name="Raoult D."/>
            <person name="Greub G."/>
            <person name="Miranda-Saavedra D."/>
            <person name="Chen N."/>
            <person name="Nash P."/>
            <person name="Ginger M.L."/>
            <person name="Horn M."/>
            <person name="Schaap P."/>
            <person name="Caler L."/>
            <person name="Loftus B."/>
        </authorList>
    </citation>
    <scope>NUCLEOTIDE SEQUENCE [LARGE SCALE GENOMIC DNA]</scope>
    <source>
        <strain evidence="1 2">Neff</strain>
    </source>
</reference>
<evidence type="ECO:0000313" key="2">
    <source>
        <dbReference type="Proteomes" id="UP000011083"/>
    </source>
</evidence>
<evidence type="ECO:0000313" key="1">
    <source>
        <dbReference type="EMBL" id="ELR24283.1"/>
    </source>
</evidence>
<dbReference type="KEGG" id="acan:ACA1_170210"/>
<dbReference type="RefSeq" id="XP_004353978.1">
    <property type="nucleotide sequence ID" value="XM_004353926.1"/>
</dbReference>
<dbReference type="GeneID" id="14925299"/>
<dbReference type="OrthoDB" id="408177at2759"/>
<accession>L8HHV1</accession>
<sequence length="329" mass="37216">MEALDEKKGEWWHLHKSKVLTGTFDDAAFQIQITLHEQQPLAPTTCTKASTAASPQAEVLESSEPLAVPLFDGLGYHCVPHCGVYAQDDYEPALPFAFISLPYELLQRTLDLATATTTTTNACQRASSSLYVMVHPIPRMKECQHFMCDSRREINVITHAWTLPDVHFTPELEVETDVDVGLFGASGVEETHMNMQDSKFNGLPFNRMERRAVIIHWQSFSPLNAQIRLSENRPWHSFFLVSRHWPTSRQCVSYHIVIESDEVYNRAHEAVAQMNTLGELLDFFRTFGHGGGGGEDLDQWDYDPFAALTRLVEHCLDQVHHPQPPSPSS</sequence>
<dbReference type="Proteomes" id="UP000011083">
    <property type="component" value="Unassembled WGS sequence"/>
</dbReference>
<name>L8HHV1_ACACF</name>
<dbReference type="VEuPathDB" id="AmoebaDB:ACA1_170210"/>
<gene>
    <name evidence="1" type="ORF">ACA1_170210</name>
</gene>
<dbReference type="AlphaFoldDB" id="L8HHV1"/>
<organism evidence="1 2">
    <name type="scientific">Acanthamoeba castellanii (strain ATCC 30010 / Neff)</name>
    <dbReference type="NCBI Taxonomy" id="1257118"/>
    <lineage>
        <taxon>Eukaryota</taxon>
        <taxon>Amoebozoa</taxon>
        <taxon>Discosea</taxon>
        <taxon>Longamoebia</taxon>
        <taxon>Centramoebida</taxon>
        <taxon>Acanthamoebidae</taxon>
        <taxon>Acanthamoeba</taxon>
    </lineage>
</organism>
<protein>
    <submittedName>
        <fullName evidence="1">Uncharacterized protein</fullName>
    </submittedName>
</protein>
<keyword evidence="2" id="KW-1185">Reference proteome</keyword>